<dbReference type="PANTHER" id="PTHR40660">
    <property type="entry name" value="5'-PHOSPHATE OXIDASE PUTATIVE DOMAIN-CONTAINING PROTEIN-RELATED"/>
    <property type="match status" value="1"/>
</dbReference>
<dbReference type="PANTHER" id="PTHR40660:SF1">
    <property type="entry name" value="5'-PHOSPHATE OXIDASE PUTATIVE DOMAIN-CONTAINING PROTEIN-RELATED"/>
    <property type="match status" value="1"/>
</dbReference>
<dbReference type="SUPFAM" id="SSF50475">
    <property type="entry name" value="FMN-binding split barrel"/>
    <property type="match status" value="1"/>
</dbReference>
<dbReference type="InterPro" id="IPR012349">
    <property type="entry name" value="Split_barrel_FMN-bd"/>
</dbReference>
<accession>A0A3A4NU86</accession>
<proteinExistence type="predicted"/>
<dbReference type="AlphaFoldDB" id="A0A3A4NU86"/>
<dbReference type="Gene3D" id="2.30.110.10">
    <property type="entry name" value="Electron Transport, Fmn-binding Protein, Chain A"/>
    <property type="match status" value="1"/>
</dbReference>
<evidence type="ECO:0000313" key="3">
    <source>
        <dbReference type="Proteomes" id="UP000265882"/>
    </source>
</evidence>
<dbReference type="EMBL" id="QZKU01000075">
    <property type="protein sequence ID" value="RJP20660.1"/>
    <property type="molecule type" value="Genomic_DNA"/>
</dbReference>
<name>A0A3A4NU86_ABYX5</name>
<dbReference type="InterPro" id="IPR011576">
    <property type="entry name" value="Pyridox_Oxase_N"/>
</dbReference>
<dbReference type="Proteomes" id="UP000265882">
    <property type="component" value="Unassembled WGS sequence"/>
</dbReference>
<evidence type="ECO:0000259" key="1">
    <source>
        <dbReference type="Pfam" id="PF01243"/>
    </source>
</evidence>
<feature type="domain" description="Pyridoxamine 5'-phosphate oxidase N-terminal" evidence="1">
    <location>
        <begin position="5"/>
        <end position="122"/>
    </location>
</feature>
<sequence length="135" mass="14887">MGKLNAQIKEFLSQERLAYVATSNNEGFPNVVPKGSLGVLNDDQLVFADLYSQKTKRNLLQNPRVAIAVVNPPAYEGYQFKGVAQIVDSGPVFEKALELVDSVRMDRTKVKYAVVITIEEVYDLSPGPESGKRIA</sequence>
<dbReference type="Pfam" id="PF01243">
    <property type="entry name" value="PNPOx_N"/>
    <property type="match status" value="1"/>
</dbReference>
<reference evidence="2 3" key="1">
    <citation type="journal article" date="2017" name="ISME J.">
        <title>Energy and carbon metabolisms in a deep terrestrial subsurface fluid microbial community.</title>
        <authorList>
            <person name="Momper L."/>
            <person name="Jungbluth S.P."/>
            <person name="Lee M.D."/>
            <person name="Amend J.P."/>
        </authorList>
    </citation>
    <scope>NUCLEOTIDE SEQUENCE [LARGE SCALE GENOMIC DNA]</scope>
    <source>
        <strain evidence="2">SURF_5</strain>
    </source>
</reference>
<gene>
    <name evidence="2" type="ORF">C4520_10920</name>
</gene>
<comment type="caution">
    <text evidence="2">The sequence shown here is derived from an EMBL/GenBank/DDBJ whole genome shotgun (WGS) entry which is preliminary data.</text>
</comment>
<organism evidence="2 3">
    <name type="scientific">Abyssobacteria bacterium (strain SURF_5)</name>
    <dbReference type="NCBI Taxonomy" id="2093360"/>
    <lineage>
        <taxon>Bacteria</taxon>
        <taxon>Pseudomonadati</taxon>
        <taxon>Candidatus Hydrogenedentota</taxon>
        <taxon>Candidatus Abyssobacteria</taxon>
    </lineage>
</organism>
<protein>
    <submittedName>
        <fullName evidence="2">Pyridoxamine 5'-phosphate oxidase</fullName>
    </submittedName>
</protein>
<evidence type="ECO:0000313" key="2">
    <source>
        <dbReference type="EMBL" id="RJP20660.1"/>
    </source>
</evidence>